<dbReference type="SUPFAM" id="SSF49265">
    <property type="entry name" value="Fibronectin type III"/>
    <property type="match status" value="1"/>
</dbReference>
<keyword evidence="1" id="KW-0175">Coiled coil</keyword>
<feature type="compositionally biased region" description="Polar residues" evidence="2">
    <location>
        <begin position="203"/>
        <end position="219"/>
    </location>
</feature>
<evidence type="ECO:0000259" key="3">
    <source>
        <dbReference type="PROSITE" id="PS50853"/>
    </source>
</evidence>
<evidence type="ECO:0000256" key="1">
    <source>
        <dbReference type="SAM" id="Coils"/>
    </source>
</evidence>
<feature type="region of interest" description="Disordered" evidence="2">
    <location>
        <begin position="175"/>
        <end position="219"/>
    </location>
</feature>
<dbReference type="OMA" id="LQHENEN"/>
<dbReference type="Proteomes" id="UP000030854">
    <property type="component" value="Unassembled WGS sequence"/>
</dbReference>
<feature type="coiled-coil region" evidence="1">
    <location>
        <begin position="229"/>
        <end position="390"/>
    </location>
</feature>
<dbReference type="InterPro" id="IPR013783">
    <property type="entry name" value="Ig-like_fold"/>
</dbReference>
<feature type="region of interest" description="Disordered" evidence="2">
    <location>
        <begin position="130"/>
        <end position="162"/>
    </location>
</feature>
<dbReference type="STRING" id="52586.A0A0B1PBR4"/>
<feature type="compositionally biased region" description="Polar residues" evidence="2">
    <location>
        <begin position="722"/>
        <end position="737"/>
    </location>
</feature>
<evidence type="ECO:0000313" key="5">
    <source>
        <dbReference type="Proteomes" id="UP000030854"/>
    </source>
</evidence>
<feature type="compositionally biased region" description="Polar residues" evidence="2">
    <location>
        <begin position="587"/>
        <end position="610"/>
    </location>
</feature>
<proteinExistence type="predicted"/>
<dbReference type="Gene3D" id="2.60.40.10">
    <property type="entry name" value="Immunoglobulins"/>
    <property type="match status" value="1"/>
</dbReference>
<feature type="compositionally biased region" description="Polar residues" evidence="2">
    <location>
        <begin position="175"/>
        <end position="195"/>
    </location>
</feature>
<evidence type="ECO:0000256" key="2">
    <source>
        <dbReference type="SAM" id="MobiDB-lite"/>
    </source>
</evidence>
<dbReference type="InterPro" id="IPR003961">
    <property type="entry name" value="FN3_dom"/>
</dbReference>
<dbReference type="InterPro" id="IPR036116">
    <property type="entry name" value="FN3_sf"/>
</dbReference>
<protein>
    <submittedName>
        <fullName evidence="4">Putative fibronectin type iii domain-containing protein</fullName>
    </submittedName>
</protein>
<feature type="domain" description="Fibronectin type-III" evidence="3">
    <location>
        <begin position="39"/>
        <end position="127"/>
    </location>
</feature>
<dbReference type="EMBL" id="JNVN01000128">
    <property type="protein sequence ID" value="KHJ36142.1"/>
    <property type="molecule type" value="Genomic_DNA"/>
</dbReference>
<gene>
    <name evidence="4" type="ORF">EV44_g0337</name>
</gene>
<feature type="region of interest" description="Disordered" evidence="2">
    <location>
        <begin position="720"/>
        <end position="758"/>
    </location>
</feature>
<dbReference type="Pfam" id="PF00041">
    <property type="entry name" value="fn3"/>
    <property type="match status" value="1"/>
</dbReference>
<sequence>MFIIQFVATCIALIWLLFRAWQTLWKPVPELISILGVEVPDPPEVTLSGITSDSVTLHWSKSDSQKPASKYLIQVNGLNVGETSWLETAITVTGLRPVHYYNIRVISVGSNNFQAGSLVIRVRTYGKDGRPALDSSFSPPNPAPEDEVTDSGNETSDDGHGVCVEATALPDSFTNTHQDYNSFNSTARNSGQIKNSGGKGSGRRQSLSTESAESIPSSTQKLWVSKESVHQLTLQLESMNRDRDKIAREMAKEIKDLKDQYANICSDRDKKKLILKEKEKASEKLKKEVNHAERLNRQAQMRKSQKEKILKEKLAERLKMKDDMKRWKREIEEMKVERGLWREEREKAEKNDQINVTELKQEIKKCQTSLNIIEEEIRLKGSQIKKLEKNRKRLSTCENGKELRLRDEHEDREWDSTEKALSAKLNTKSQQLRELASCLHQQQTYLATLQNKSPTIYQGYYSSFDYDSSDTQLGVKPRNNLNRGCQSMPSSSFIVPGTFGCQSPVFAPGPYIDMRNDSVNDPQLELTDHMTEEDYILLTAGAPLSPTASSLLPSNIFSDDDSPIHISELEDSSLPAPTNIYKNLKSSQTNCKTSNSPNLSTSPLQSSKQNPVYCAPSREHTGNDRSLPSHRLSHSVIMPQKPPKNLNNKGFRNLFLPKLKSKDVCQDGSISESMSPNHSNVFPQFLDEELSTNGIKHRRISFPSGWASFLHKNSPVKEISTESDSSITYTPKSNIQRPNLGLAGSSTDDLELQDAQSSSPYARSVVSFDLPRPSTDSAPFGWGPAQDNITNRNSPLSTDWSHYSSNHNSIKSQTSWPNNFSKRTSFKYGLNTAFLSRLANDDDDFLPPSEVMTSQSSQPSAIGTIGVVIG</sequence>
<evidence type="ECO:0000313" key="4">
    <source>
        <dbReference type="EMBL" id="KHJ36142.1"/>
    </source>
</evidence>
<feature type="region of interest" description="Disordered" evidence="2">
    <location>
        <begin position="587"/>
        <end position="629"/>
    </location>
</feature>
<dbReference type="PROSITE" id="PS50853">
    <property type="entry name" value="FN3"/>
    <property type="match status" value="1"/>
</dbReference>
<accession>A0A0B1PBR4</accession>
<dbReference type="SMART" id="SM00060">
    <property type="entry name" value="FN3"/>
    <property type="match status" value="1"/>
</dbReference>
<organism evidence="4 5">
    <name type="scientific">Uncinula necator</name>
    <name type="common">Grape powdery mildew</name>
    <dbReference type="NCBI Taxonomy" id="52586"/>
    <lineage>
        <taxon>Eukaryota</taxon>
        <taxon>Fungi</taxon>
        <taxon>Dikarya</taxon>
        <taxon>Ascomycota</taxon>
        <taxon>Pezizomycotina</taxon>
        <taxon>Leotiomycetes</taxon>
        <taxon>Erysiphales</taxon>
        <taxon>Erysiphaceae</taxon>
        <taxon>Erysiphe</taxon>
    </lineage>
</organism>
<dbReference type="CDD" id="cd00063">
    <property type="entry name" value="FN3"/>
    <property type="match status" value="1"/>
</dbReference>
<dbReference type="AlphaFoldDB" id="A0A0B1PBR4"/>
<keyword evidence="5" id="KW-1185">Reference proteome</keyword>
<dbReference type="HOGENOM" id="CLU_005801_0_0_1"/>
<name>A0A0B1PBR4_UNCNE</name>
<comment type="caution">
    <text evidence="4">The sequence shown here is derived from an EMBL/GenBank/DDBJ whole genome shotgun (WGS) entry which is preliminary data.</text>
</comment>
<reference evidence="4 5" key="1">
    <citation type="journal article" date="2014" name="BMC Genomics">
        <title>Adaptive genomic structural variation in the grape powdery mildew pathogen, Erysiphe necator.</title>
        <authorList>
            <person name="Jones L."/>
            <person name="Riaz S."/>
            <person name="Morales-Cruz A."/>
            <person name="Amrine K.C."/>
            <person name="McGuire B."/>
            <person name="Gubler W.D."/>
            <person name="Walker M.A."/>
            <person name="Cantu D."/>
        </authorList>
    </citation>
    <scope>NUCLEOTIDE SEQUENCE [LARGE SCALE GENOMIC DNA]</scope>
    <source>
        <strain evidence="5">c</strain>
    </source>
</reference>